<evidence type="ECO:0000256" key="12">
    <source>
        <dbReference type="SAM" id="MobiDB-lite"/>
    </source>
</evidence>
<dbReference type="Proteomes" id="UP000887568">
    <property type="component" value="Unplaced"/>
</dbReference>
<feature type="compositionally biased region" description="Basic residues" evidence="12">
    <location>
        <begin position="249"/>
        <end position="260"/>
    </location>
</feature>
<feature type="domain" description="C2H2-type" evidence="13">
    <location>
        <begin position="387"/>
        <end position="414"/>
    </location>
</feature>
<evidence type="ECO:0000256" key="6">
    <source>
        <dbReference type="ARBA" id="ARBA00022833"/>
    </source>
</evidence>
<feature type="region of interest" description="Disordered" evidence="12">
    <location>
        <begin position="225"/>
        <end position="276"/>
    </location>
</feature>
<dbReference type="GO" id="GO:0032502">
    <property type="term" value="P:developmental process"/>
    <property type="evidence" value="ECO:0007669"/>
    <property type="project" value="UniProtKB-ARBA"/>
</dbReference>
<comment type="subcellular location">
    <subcellularLocation>
        <location evidence="1">Nucleus</location>
    </subcellularLocation>
</comment>
<evidence type="ECO:0000256" key="1">
    <source>
        <dbReference type="ARBA" id="ARBA00004123"/>
    </source>
</evidence>
<dbReference type="FunFam" id="3.30.160.60:FF:000100">
    <property type="entry name" value="Zinc finger 45-like"/>
    <property type="match status" value="1"/>
</dbReference>
<dbReference type="EnsemblMetazoa" id="XM_038197415.1">
    <property type="protein sequence ID" value="XP_038053343.1"/>
    <property type="gene ID" value="LOC119725827"/>
</dbReference>
<keyword evidence="4" id="KW-0677">Repeat</keyword>
<dbReference type="PANTHER" id="PTHR16515:SF49">
    <property type="entry name" value="GASTRULA ZINC FINGER PROTEIN XLCGF49.1-LIKE-RELATED"/>
    <property type="match status" value="1"/>
</dbReference>
<dbReference type="Pfam" id="PF00096">
    <property type="entry name" value="zf-C2H2"/>
    <property type="match status" value="8"/>
</dbReference>
<dbReference type="OMA" id="HSHERYH"/>
<evidence type="ECO:0000256" key="3">
    <source>
        <dbReference type="ARBA" id="ARBA00022723"/>
    </source>
</evidence>
<keyword evidence="9" id="KW-0804">Transcription</keyword>
<keyword evidence="7" id="KW-0805">Transcription regulation</keyword>
<dbReference type="SMART" id="SM00355">
    <property type="entry name" value="ZnF_C2H2"/>
    <property type="match status" value="12"/>
</dbReference>
<accession>A0A913ZNH6</accession>
<proteinExistence type="inferred from homology"/>
<dbReference type="GO" id="GO:0008270">
    <property type="term" value="F:zinc ion binding"/>
    <property type="evidence" value="ECO:0007669"/>
    <property type="project" value="UniProtKB-KW"/>
</dbReference>
<feature type="domain" description="C2H2-type" evidence="13">
    <location>
        <begin position="580"/>
        <end position="607"/>
    </location>
</feature>
<evidence type="ECO:0000256" key="7">
    <source>
        <dbReference type="ARBA" id="ARBA00023015"/>
    </source>
</evidence>
<keyword evidence="3" id="KW-0479">Metal-binding</keyword>
<organism evidence="14 15">
    <name type="scientific">Patiria miniata</name>
    <name type="common">Bat star</name>
    <name type="synonym">Asterina miniata</name>
    <dbReference type="NCBI Taxonomy" id="46514"/>
    <lineage>
        <taxon>Eukaryota</taxon>
        <taxon>Metazoa</taxon>
        <taxon>Echinodermata</taxon>
        <taxon>Eleutherozoa</taxon>
        <taxon>Asterozoa</taxon>
        <taxon>Asteroidea</taxon>
        <taxon>Valvatacea</taxon>
        <taxon>Valvatida</taxon>
        <taxon>Asterinidae</taxon>
        <taxon>Patiria</taxon>
    </lineage>
</organism>
<keyword evidence="6" id="KW-0862">Zinc</keyword>
<feature type="domain" description="C2H2-type" evidence="13">
    <location>
        <begin position="359"/>
        <end position="386"/>
    </location>
</feature>
<evidence type="ECO:0000313" key="14">
    <source>
        <dbReference type="EnsemblMetazoa" id="XP_038053343.1"/>
    </source>
</evidence>
<dbReference type="AlphaFoldDB" id="A0A913ZNH6"/>
<dbReference type="InterPro" id="IPR050331">
    <property type="entry name" value="Zinc_finger"/>
</dbReference>
<dbReference type="GO" id="GO:0005634">
    <property type="term" value="C:nucleus"/>
    <property type="evidence" value="ECO:0007669"/>
    <property type="project" value="UniProtKB-SubCell"/>
</dbReference>
<keyword evidence="15" id="KW-1185">Reference proteome</keyword>
<evidence type="ECO:0000256" key="9">
    <source>
        <dbReference type="ARBA" id="ARBA00023163"/>
    </source>
</evidence>
<dbReference type="RefSeq" id="XP_038053343.1">
    <property type="nucleotide sequence ID" value="XM_038197415.1"/>
</dbReference>
<dbReference type="PANTHER" id="PTHR16515">
    <property type="entry name" value="PR DOMAIN ZINC FINGER PROTEIN"/>
    <property type="match status" value="1"/>
</dbReference>
<evidence type="ECO:0000256" key="10">
    <source>
        <dbReference type="ARBA" id="ARBA00023242"/>
    </source>
</evidence>
<evidence type="ECO:0000256" key="11">
    <source>
        <dbReference type="PROSITE-ProRule" id="PRU00042"/>
    </source>
</evidence>
<feature type="compositionally biased region" description="Basic and acidic residues" evidence="12">
    <location>
        <begin position="261"/>
        <end position="276"/>
    </location>
</feature>
<dbReference type="FunFam" id="3.30.160.60:FF:000770">
    <property type="entry name" value="zinc finger protein 16"/>
    <property type="match status" value="1"/>
</dbReference>
<keyword evidence="8" id="KW-0238">DNA-binding</keyword>
<dbReference type="PROSITE" id="PS50157">
    <property type="entry name" value="ZINC_FINGER_C2H2_2"/>
    <property type="match status" value="12"/>
</dbReference>
<dbReference type="InterPro" id="IPR013087">
    <property type="entry name" value="Znf_C2H2_type"/>
</dbReference>
<feature type="domain" description="C2H2-type" evidence="13">
    <location>
        <begin position="443"/>
        <end position="471"/>
    </location>
</feature>
<dbReference type="FunFam" id="3.30.160.60:FF:002343">
    <property type="entry name" value="Zinc finger protein 33A"/>
    <property type="match status" value="1"/>
</dbReference>
<dbReference type="Gene3D" id="3.30.160.60">
    <property type="entry name" value="Classic Zinc Finger"/>
    <property type="match status" value="11"/>
</dbReference>
<keyword evidence="10" id="KW-0539">Nucleus</keyword>
<feature type="domain" description="C2H2-type" evidence="13">
    <location>
        <begin position="415"/>
        <end position="442"/>
    </location>
</feature>
<dbReference type="FunFam" id="3.30.160.60:FF:000202">
    <property type="entry name" value="Zinc finger protein 574"/>
    <property type="match status" value="1"/>
</dbReference>
<dbReference type="GeneID" id="119725827"/>
<protein>
    <recommendedName>
        <fullName evidence="13">C2H2-type domain-containing protein</fullName>
    </recommendedName>
</protein>
<evidence type="ECO:0000256" key="4">
    <source>
        <dbReference type="ARBA" id="ARBA00022737"/>
    </source>
</evidence>
<dbReference type="PROSITE" id="PS00028">
    <property type="entry name" value="ZINC_FINGER_C2H2_1"/>
    <property type="match status" value="12"/>
</dbReference>
<dbReference type="GO" id="GO:0003677">
    <property type="term" value="F:DNA binding"/>
    <property type="evidence" value="ECO:0007669"/>
    <property type="project" value="UniProtKB-KW"/>
</dbReference>
<feature type="domain" description="C2H2-type" evidence="13">
    <location>
        <begin position="498"/>
        <end position="525"/>
    </location>
</feature>
<evidence type="ECO:0000313" key="15">
    <source>
        <dbReference type="Proteomes" id="UP000887568"/>
    </source>
</evidence>
<evidence type="ECO:0000256" key="5">
    <source>
        <dbReference type="ARBA" id="ARBA00022771"/>
    </source>
</evidence>
<feature type="domain" description="C2H2-type" evidence="13">
    <location>
        <begin position="333"/>
        <end position="360"/>
    </location>
</feature>
<dbReference type="GO" id="GO:0010468">
    <property type="term" value="P:regulation of gene expression"/>
    <property type="evidence" value="ECO:0007669"/>
    <property type="project" value="TreeGrafter"/>
</dbReference>
<dbReference type="SUPFAM" id="SSF57667">
    <property type="entry name" value="beta-beta-alpha zinc fingers"/>
    <property type="match status" value="7"/>
</dbReference>
<evidence type="ECO:0000256" key="8">
    <source>
        <dbReference type="ARBA" id="ARBA00023125"/>
    </source>
</evidence>
<name>A0A913ZNH6_PATMI</name>
<dbReference type="OrthoDB" id="654211at2759"/>
<feature type="domain" description="C2H2-type" evidence="13">
    <location>
        <begin position="524"/>
        <end position="551"/>
    </location>
</feature>
<keyword evidence="5 11" id="KW-0863">Zinc-finger</keyword>
<feature type="domain" description="C2H2-type" evidence="13">
    <location>
        <begin position="552"/>
        <end position="579"/>
    </location>
</feature>
<feature type="domain" description="C2H2-type" evidence="13">
    <location>
        <begin position="305"/>
        <end position="332"/>
    </location>
</feature>
<feature type="domain" description="C2H2-type" evidence="13">
    <location>
        <begin position="277"/>
        <end position="304"/>
    </location>
</feature>
<evidence type="ECO:0000259" key="13">
    <source>
        <dbReference type="PROSITE" id="PS50157"/>
    </source>
</evidence>
<feature type="compositionally biased region" description="Basic residues" evidence="12">
    <location>
        <begin position="228"/>
        <end position="242"/>
    </location>
</feature>
<reference evidence="14" key="1">
    <citation type="submission" date="2022-11" db="UniProtKB">
        <authorList>
            <consortium name="EnsemblMetazoa"/>
        </authorList>
    </citation>
    <scope>IDENTIFICATION</scope>
</reference>
<sequence length="685" mass="76688">MENMECGMDGDGNSTTRTILTVKNTEELLEAIESLSSQNVAMSVEVQHETLETVEGQEDQATGSQQYQFTTTDQIQPTEAQQIEYVTEQVETSQVGEIAGSQLIPTRSQVVFPGGNHVAVDAKTIQMVTEAGPSQPVSTDGQTEYHYIYPDALVCAEQVQTETDQPNAEGGVAGQSLQSGEIPRPLYRQGQDLHSSLEIASAVEILTGLASTITTQLGYQEANQFGKLARHKEKKHKKKSKKDKSERSKQKKSKKHKKDKHAGETEPKPRKTDGGYHECPTCQKTFGTAANLKSHLVSHTTDRPFACETCGATFKRRRYLQLHKNIHTQSKIFQCSYCDKTFLMKSWLHSHERYHTKPFSCDLCGRAFGDKKIRDVHRRSHTNEKPFVCGECGQAFRSKAVAIKHGRRHSGLKPYVCKICNKAYTQIHNLTDHEKTHIDDQTFACKTCGKVFYARSSLRRHRIKEHPAEKSGIQKVPLSRNQVITKEPGVFEIIRKPYVCKVCTEGYKTKKSLKMHEKIHEASRICQYCQSSFVSRSDLVIHERSHTGERPFSCALCGKTFTSKKATNRHERSHTGIKPFECKTCNKKFTRSSNLKDHELIHAGKSKRFACSGCEKIFASRSALKSHERLKHGPGAVATLDQLAPQPVAQEDPAEQVELFEIIIAASGQSEIAEVTEIGTVVAEV</sequence>
<comment type="similarity">
    <text evidence="2">Belongs to the krueppel C2H2-type zinc-finger protein family.</text>
</comment>
<evidence type="ECO:0000256" key="2">
    <source>
        <dbReference type="ARBA" id="ARBA00006991"/>
    </source>
</evidence>
<feature type="domain" description="C2H2-type" evidence="13">
    <location>
        <begin position="609"/>
        <end position="632"/>
    </location>
</feature>
<dbReference type="InterPro" id="IPR036236">
    <property type="entry name" value="Znf_C2H2_sf"/>
</dbReference>